<dbReference type="GO" id="GO:0003677">
    <property type="term" value="F:DNA binding"/>
    <property type="evidence" value="ECO:0007669"/>
    <property type="project" value="InterPro"/>
</dbReference>
<evidence type="ECO:0000313" key="6">
    <source>
        <dbReference type="Proteomes" id="UP000005090"/>
    </source>
</evidence>
<evidence type="ECO:0000259" key="4">
    <source>
        <dbReference type="PROSITE" id="PS50113"/>
    </source>
</evidence>
<name>H8GNB9_METAL</name>
<reference evidence="5 6" key="1">
    <citation type="journal article" date="2013" name="Genome Announc.">
        <title>Genome Sequence of the Obligate Gammaproteobacterial Methanotroph Methylomicrobium album Strain BG8.</title>
        <authorList>
            <person name="Kits K.D."/>
            <person name="Kalyuzhnaya M.G."/>
            <person name="Klotz M.G."/>
            <person name="Jetten M.S."/>
            <person name="Op den Camp H.J."/>
            <person name="Vuilleumier S."/>
            <person name="Bringel F."/>
            <person name="Dispirito A.A."/>
            <person name="Murrell J.C."/>
            <person name="Bruce D."/>
            <person name="Cheng J.F."/>
            <person name="Copeland A."/>
            <person name="Goodwin L."/>
            <person name="Hauser L."/>
            <person name="Lajus A."/>
            <person name="Land M.L."/>
            <person name="Lapidus A."/>
            <person name="Lucas S."/>
            <person name="Medigue C."/>
            <person name="Pitluck S."/>
            <person name="Woyke T."/>
            <person name="Zeytun A."/>
            <person name="Stein L.Y."/>
        </authorList>
    </citation>
    <scope>NUCLEOTIDE SEQUENCE [LARGE SCALE GENOMIC DNA]</scope>
    <source>
        <strain evidence="5 6">BG8</strain>
    </source>
</reference>
<dbReference type="CDD" id="cd06170">
    <property type="entry name" value="LuxR_C_like"/>
    <property type="match status" value="1"/>
</dbReference>
<keyword evidence="1" id="KW-0175">Coiled coil</keyword>
<dbReference type="InterPro" id="IPR000700">
    <property type="entry name" value="PAS-assoc_C"/>
</dbReference>
<evidence type="ECO:0000313" key="5">
    <source>
        <dbReference type="EMBL" id="EIC28348.1"/>
    </source>
</evidence>
<dbReference type="AlphaFoldDB" id="H8GNB9"/>
<dbReference type="Gene3D" id="1.10.10.10">
    <property type="entry name" value="Winged helix-like DNA-binding domain superfamily/Winged helix DNA-binding domain"/>
    <property type="match status" value="1"/>
</dbReference>
<protein>
    <submittedName>
        <fullName evidence="5">PAS domain S-box</fullName>
    </submittedName>
</protein>
<dbReference type="PROSITE" id="PS50112">
    <property type="entry name" value="PAS"/>
    <property type="match status" value="1"/>
</dbReference>
<dbReference type="Gene3D" id="3.30.450.20">
    <property type="entry name" value="PAS domain"/>
    <property type="match status" value="2"/>
</dbReference>
<evidence type="ECO:0000259" key="2">
    <source>
        <dbReference type="PROSITE" id="PS50043"/>
    </source>
</evidence>
<organism evidence="5 6">
    <name type="scientific">Methylomicrobium album BG8</name>
    <dbReference type="NCBI Taxonomy" id="686340"/>
    <lineage>
        <taxon>Bacteria</taxon>
        <taxon>Pseudomonadati</taxon>
        <taxon>Pseudomonadota</taxon>
        <taxon>Gammaproteobacteria</taxon>
        <taxon>Methylococcales</taxon>
        <taxon>Methylococcaceae</taxon>
        <taxon>Methylomicrobium</taxon>
    </lineage>
</organism>
<dbReference type="SMART" id="SM00091">
    <property type="entry name" value="PAS"/>
    <property type="match status" value="2"/>
</dbReference>
<accession>H8GNB9</accession>
<sequence>MTMKTDLLFDQLQRQLELREKAEARIVHVAIKDREVPSPDKLLHELRVHQIELEMQNEELRRSQSELTASRDRYADLYDFAPVSYFTITWGGVILECNLTGAKLFDTPRKKLINRLFAQFIADEEKDQWHRFFCQARQNADKQSCETQIRRADSSAFYVQIDCLRIEIDGELPIFRLALSDISSLKQAEQCLRVAAAAFETQEAILITDADKAILRSNKAFTRITGYSAKEIAGQTPSFFQCGLQDDLFSESLWISMVRDGYWQGEACERRKNGEVFPVSLSITQVIGPDGRISHYVICFSDITLQKEAEKVLLNKKAFLEKQIKIMHSDLGKANKETSEMNTALQVMLKQQQAELSKAQFSLSQEAERTVLPFLKKLKEHTRDKNEIRLIGILEVNLKHLLESYGVSESLPAAYMKLTPVEIQVASMIRQAMPTKVIASMLKLSPGTVNIHRKHIRKKLGLNSRSLNLTGYLMSLHEEAPLGDQSVCSEH</sequence>
<dbReference type="RefSeq" id="WP_005369300.1">
    <property type="nucleotide sequence ID" value="NZ_CM001475.1"/>
</dbReference>
<dbReference type="STRING" id="686340.Metal_0497"/>
<feature type="domain" description="HTH luxR-type" evidence="2">
    <location>
        <begin position="411"/>
        <end position="476"/>
    </location>
</feature>
<dbReference type="InterPro" id="IPR035965">
    <property type="entry name" value="PAS-like_dom_sf"/>
</dbReference>
<dbReference type="InterPro" id="IPR000792">
    <property type="entry name" value="Tscrpt_reg_LuxR_C"/>
</dbReference>
<dbReference type="PROSITE" id="PS50113">
    <property type="entry name" value="PAC"/>
    <property type="match status" value="1"/>
</dbReference>
<keyword evidence="6" id="KW-1185">Reference proteome</keyword>
<dbReference type="PROSITE" id="PS50043">
    <property type="entry name" value="HTH_LUXR_2"/>
    <property type="match status" value="1"/>
</dbReference>
<proteinExistence type="predicted"/>
<dbReference type="InterPro" id="IPR000014">
    <property type="entry name" value="PAS"/>
</dbReference>
<dbReference type="Proteomes" id="UP000005090">
    <property type="component" value="Chromosome"/>
</dbReference>
<evidence type="ECO:0000259" key="3">
    <source>
        <dbReference type="PROSITE" id="PS50112"/>
    </source>
</evidence>
<evidence type="ECO:0000256" key="1">
    <source>
        <dbReference type="SAM" id="Coils"/>
    </source>
</evidence>
<dbReference type="InterPro" id="IPR052163">
    <property type="entry name" value="DGC-Regulatory_Protein"/>
</dbReference>
<dbReference type="eggNOG" id="COG2197">
    <property type="taxonomic scope" value="Bacteria"/>
</dbReference>
<gene>
    <name evidence="5" type="ORF">Metal_0497</name>
</gene>
<dbReference type="SMART" id="SM00421">
    <property type="entry name" value="HTH_LUXR"/>
    <property type="match status" value="1"/>
</dbReference>
<dbReference type="InterPro" id="IPR016032">
    <property type="entry name" value="Sig_transdc_resp-reg_C-effctor"/>
</dbReference>
<dbReference type="CDD" id="cd00130">
    <property type="entry name" value="PAS"/>
    <property type="match status" value="2"/>
</dbReference>
<dbReference type="PANTHER" id="PTHR46663">
    <property type="entry name" value="DIGUANYLATE CYCLASE DGCT-RELATED"/>
    <property type="match status" value="1"/>
</dbReference>
<dbReference type="Pfam" id="PF13426">
    <property type="entry name" value="PAS_9"/>
    <property type="match status" value="2"/>
</dbReference>
<dbReference type="HOGENOM" id="CLU_555280_0_0_6"/>
<dbReference type="PANTHER" id="PTHR46663:SF3">
    <property type="entry name" value="SLL0267 PROTEIN"/>
    <property type="match status" value="1"/>
</dbReference>
<dbReference type="EMBL" id="CM001475">
    <property type="protein sequence ID" value="EIC28348.1"/>
    <property type="molecule type" value="Genomic_DNA"/>
</dbReference>
<feature type="domain" description="PAS" evidence="3">
    <location>
        <begin position="188"/>
        <end position="236"/>
    </location>
</feature>
<dbReference type="SUPFAM" id="SSF46894">
    <property type="entry name" value="C-terminal effector domain of the bipartite response regulators"/>
    <property type="match status" value="1"/>
</dbReference>
<dbReference type="eggNOG" id="COG5001">
    <property type="taxonomic scope" value="Bacteria"/>
</dbReference>
<feature type="domain" description="PAC" evidence="4">
    <location>
        <begin position="263"/>
        <end position="315"/>
    </location>
</feature>
<dbReference type="Pfam" id="PF00196">
    <property type="entry name" value="GerE"/>
    <property type="match status" value="1"/>
</dbReference>
<dbReference type="InterPro" id="IPR036388">
    <property type="entry name" value="WH-like_DNA-bd_sf"/>
</dbReference>
<dbReference type="SUPFAM" id="SSF55785">
    <property type="entry name" value="PYP-like sensor domain (PAS domain)"/>
    <property type="match status" value="2"/>
</dbReference>
<dbReference type="NCBIfam" id="TIGR00229">
    <property type="entry name" value="sensory_box"/>
    <property type="match status" value="2"/>
</dbReference>
<feature type="coiled-coil region" evidence="1">
    <location>
        <begin position="46"/>
        <end position="73"/>
    </location>
</feature>
<dbReference type="GO" id="GO:0006355">
    <property type="term" value="P:regulation of DNA-templated transcription"/>
    <property type="evidence" value="ECO:0007669"/>
    <property type="project" value="InterPro"/>
</dbReference>